<evidence type="ECO:0000256" key="1">
    <source>
        <dbReference type="SAM" id="MobiDB-lite"/>
    </source>
</evidence>
<feature type="compositionally biased region" description="Polar residues" evidence="1">
    <location>
        <begin position="27"/>
        <end position="41"/>
    </location>
</feature>
<protein>
    <submittedName>
        <fullName evidence="2">Uncharacterized protein</fullName>
    </submittedName>
</protein>
<proteinExistence type="predicted"/>
<reference evidence="2 3" key="1">
    <citation type="journal article" date="2019" name="New Phytol.">
        <title>Comparative genomics reveals unique wood-decay strategies and fruiting body development in the Schizophyllaceae.</title>
        <authorList>
            <person name="Almasi E."/>
            <person name="Sahu N."/>
            <person name="Krizsan K."/>
            <person name="Balint B."/>
            <person name="Kovacs G.M."/>
            <person name="Kiss B."/>
            <person name="Cseklye J."/>
            <person name="Drula E."/>
            <person name="Henrissat B."/>
            <person name="Nagy I."/>
            <person name="Chovatia M."/>
            <person name="Adam C."/>
            <person name="LaButti K."/>
            <person name="Lipzen A."/>
            <person name="Riley R."/>
            <person name="Grigoriev I.V."/>
            <person name="Nagy L.G."/>
        </authorList>
    </citation>
    <scope>NUCLEOTIDE SEQUENCE [LARGE SCALE GENOMIC DNA]</scope>
    <source>
        <strain evidence="2 3">NL-1724</strain>
    </source>
</reference>
<evidence type="ECO:0000313" key="3">
    <source>
        <dbReference type="Proteomes" id="UP000320762"/>
    </source>
</evidence>
<feature type="compositionally biased region" description="Basic residues" evidence="1">
    <location>
        <begin position="17"/>
        <end position="26"/>
    </location>
</feature>
<name>A0A550C166_9AGAR</name>
<dbReference type="Proteomes" id="UP000320762">
    <property type="component" value="Unassembled WGS sequence"/>
</dbReference>
<keyword evidence="3" id="KW-1185">Reference proteome</keyword>
<accession>A0A550C166</accession>
<dbReference type="AlphaFoldDB" id="A0A550C166"/>
<organism evidence="2 3">
    <name type="scientific">Schizophyllum amplum</name>
    <dbReference type="NCBI Taxonomy" id="97359"/>
    <lineage>
        <taxon>Eukaryota</taxon>
        <taxon>Fungi</taxon>
        <taxon>Dikarya</taxon>
        <taxon>Basidiomycota</taxon>
        <taxon>Agaricomycotina</taxon>
        <taxon>Agaricomycetes</taxon>
        <taxon>Agaricomycetidae</taxon>
        <taxon>Agaricales</taxon>
        <taxon>Schizophyllaceae</taxon>
        <taxon>Schizophyllum</taxon>
    </lineage>
</organism>
<sequence length="293" mass="31939">MSPSSPMRPPFVSSSSLRRRRRRRRLQQPSWMIGVSTTGRQMTPPPDAGRRRRPRGRRARMGRRAAPPFSPKSGGGSSATVQTFAPPGRLLGRGTRGRSRGLPPRIGAARSAATFSQTVSVTARELAILPSDDENDRGLEAAHRAGVSRAAAVAIVLRGRRRDSSLLSIALSTCSLSSECDEYTDRRPASKAMSICMDVPRATRSTADDRDTLDAVHNVLDVAVTVLQDELYAPKNLLTFADSPPIVFIALFRRTLRPCVAATVVCPGDDYIYCRPASEYKPSTAITTHSLRQ</sequence>
<feature type="region of interest" description="Disordered" evidence="1">
    <location>
        <begin position="1"/>
        <end position="105"/>
    </location>
</feature>
<evidence type="ECO:0000313" key="2">
    <source>
        <dbReference type="EMBL" id="TRM58545.1"/>
    </source>
</evidence>
<dbReference type="EMBL" id="VDMD01000035">
    <property type="protein sequence ID" value="TRM58545.1"/>
    <property type="molecule type" value="Genomic_DNA"/>
</dbReference>
<feature type="compositionally biased region" description="Basic residues" evidence="1">
    <location>
        <begin position="50"/>
        <end position="63"/>
    </location>
</feature>
<comment type="caution">
    <text evidence="2">The sequence shown here is derived from an EMBL/GenBank/DDBJ whole genome shotgun (WGS) entry which is preliminary data.</text>
</comment>
<gene>
    <name evidence="2" type="ORF">BD626DRAFT_573549</name>
</gene>